<comment type="caution">
    <text evidence="2">The sequence shown here is derived from an EMBL/GenBank/DDBJ whole genome shotgun (WGS) entry which is preliminary data.</text>
</comment>
<organism evidence="2">
    <name type="scientific">marine sediment metagenome</name>
    <dbReference type="NCBI Taxonomy" id="412755"/>
    <lineage>
        <taxon>unclassified sequences</taxon>
        <taxon>metagenomes</taxon>
        <taxon>ecological metagenomes</taxon>
    </lineage>
</organism>
<reference evidence="2" key="1">
    <citation type="journal article" date="2015" name="Nature">
        <title>Complex archaea that bridge the gap between prokaryotes and eukaryotes.</title>
        <authorList>
            <person name="Spang A."/>
            <person name="Saw J.H."/>
            <person name="Jorgensen S.L."/>
            <person name="Zaremba-Niedzwiedzka K."/>
            <person name="Martijn J."/>
            <person name="Lind A.E."/>
            <person name="van Eijk R."/>
            <person name="Schleper C."/>
            <person name="Guy L."/>
            <person name="Ettema T.J."/>
        </authorList>
    </citation>
    <scope>NUCLEOTIDE SEQUENCE</scope>
</reference>
<dbReference type="SUPFAM" id="SSF69279">
    <property type="entry name" value="Phage tail proteins"/>
    <property type="match status" value="1"/>
</dbReference>
<proteinExistence type="predicted"/>
<feature type="coiled-coil region" evidence="1">
    <location>
        <begin position="156"/>
        <end position="187"/>
    </location>
</feature>
<gene>
    <name evidence="2" type="ORF">LCGC14_1269490</name>
</gene>
<evidence type="ECO:0000256" key="1">
    <source>
        <dbReference type="SAM" id="Coils"/>
    </source>
</evidence>
<evidence type="ECO:0000313" key="2">
    <source>
        <dbReference type="EMBL" id="KKM87380.1"/>
    </source>
</evidence>
<dbReference type="EMBL" id="LAZR01007108">
    <property type="protein sequence ID" value="KKM87380.1"/>
    <property type="molecule type" value="Genomic_DNA"/>
</dbReference>
<protein>
    <submittedName>
        <fullName evidence="2">Uncharacterized protein</fullName>
    </submittedName>
</protein>
<sequence>MAEAGIEHGDGMAPNYELRIEGLSLSEGVTQFIERVEYESADGLVDMMKVSVMNPDFHMSERKLFLPGNEMALWIGYGPDLSFVGRAEIVKVRTTFPPDGMPGLSITGYTKDHRMAERRPDPGPDEEEMKALDADITKLEALKARNVQDASSATAKAKTKEEKKQIADRLEGVQKALNAKITELKTKKKVRTQAKAVWNGFTVEEVVTAVAANYGFQTDVDEAPELDGNFYQPHEMSDFDFVAGLSNLVGFFFWVDGDEDGKWWLHFKSPANVGQAVQDKIYTFKYNSGDSTTLLTFAPEMLLKNYFTKVVAVLTLPNGKVVKKEFVETKASEWATKPNVESELAEDILGTAASIKLFLNDFSITIPAVDGIRNEAALEWWVDSWIKRHRQEFMTGKGMVVGLESLRARQSHKIQNIGKIYDGSWFFSRVRHVFDSEGGYGCEFDARKEIL</sequence>
<keyword evidence="1" id="KW-0175">Coiled coil</keyword>
<name>A0A0F9NFA5_9ZZZZ</name>
<dbReference type="AlphaFoldDB" id="A0A0F9NFA5"/>
<accession>A0A0F9NFA5</accession>